<dbReference type="EMBL" id="KX171212">
    <property type="protein sequence ID" value="ANT44749.1"/>
    <property type="molecule type" value="Genomic_DNA"/>
</dbReference>
<accession>A0A1X9I9W5</accession>
<organism evidence="1 2">
    <name type="scientific">Staphylococcus phage vB_SscM-1</name>
    <dbReference type="NCBI Taxonomy" id="1868844"/>
    <lineage>
        <taxon>Viruses</taxon>
        <taxon>Duplodnaviria</taxon>
        <taxon>Heunggongvirae</taxon>
        <taxon>Uroviricota</taxon>
        <taxon>Caudoviricetes</taxon>
        <taxon>Herelleviridae</taxon>
        <taxon>Twortvirinae</taxon>
        <taxon>Sciuriunavirus</taxon>
        <taxon>Sciuriunavirus SscM1</taxon>
    </lineage>
</organism>
<reference evidence="2" key="1">
    <citation type="submission" date="2016-04" db="EMBL/GenBank/DDBJ databases">
        <authorList>
            <person name="Gasior T."/>
        </authorList>
    </citation>
    <scope>NUCLEOTIDE SEQUENCE [LARGE SCALE GENOMIC DNA]</scope>
</reference>
<sequence>MEREFNTLTLEESITPKSEEVRKEKVKEFSQELCNMVKDLYKTYNFFRQDPVDEKDGHMMVFSSRLGDEITGAYHERMFKLAFDNSLTIFETNKQFKQDVEEGKAIELGDVVIVETAHQNVLTGNEFNLSITFMLREVYEEKQRIEKEEEEKLDL</sequence>
<gene>
    <name evidence="1" type="ORF">vB_SscM-1_085</name>
</gene>
<evidence type="ECO:0000313" key="1">
    <source>
        <dbReference type="EMBL" id="ANT44749.1"/>
    </source>
</evidence>
<name>A0A1X9I9W5_9CAUD</name>
<dbReference type="Proteomes" id="UP000224459">
    <property type="component" value="Segment"/>
</dbReference>
<evidence type="ECO:0000313" key="2">
    <source>
        <dbReference type="Proteomes" id="UP000224459"/>
    </source>
</evidence>
<dbReference type="Pfam" id="PF23828">
    <property type="entry name" value="DUF7198"/>
    <property type="match status" value="1"/>
</dbReference>
<dbReference type="InterPro" id="IPR055622">
    <property type="entry name" value="DUF7198"/>
</dbReference>
<keyword evidence="2" id="KW-1185">Reference proteome</keyword>
<protein>
    <submittedName>
        <fullName evidence="1">Uncharacterized protein</fullName>
    </submittedName>
</protein>
<proteinExistence type="predicted"/>